<evidence type="ECO:0000256" key="2">
    <source>
        <dbReference type="SAM" id="SignalP"/>
    </source>
</evidence>
<name>A0ABS3XKL7_9ACTN</name>
<gene>
    <name evidence="3" type="ORF">ITI46_30070</name>
</gene>
<accession>A0ABS3XKL7</accession>
<organism evidence="3 4">
    <name type="scientific">Streptomyces oryzae</name>
    <dbReference type="NCBI Taxonomy" id="1434886"/>
    <lineage>
        <taxon>Bacteria</taxon>
        <taxon>Bacillati</taxon>
        <taxon>Actinomycetota</taxon>
        <taxon>Actinomycetes</taxon>
        <taxon>Kitasatosporales</taxon>
        <taxon>Streptomycetaceae</taxon>
        <taxon>Streptomyces</taxon>
    </lineage>
</organism>
<evidence type="ECO:0000256" key="1">
    <source>
        <dbReference type="SAM" id="MobiDB-lite"/>
    </source>
</evidence>
<evidence type="ECO:0008006" key="5">
    <source>
        <dbReference type="Google" id="ProtNLM"/>
    </source>
</evidence>
<evidence type="ECO:0000313" key="3">
    <source>
        <dbReference type="EMBL" id="MBO8195864.1"/>
    </source>
</evidence>
<comment type="caution">
    <text evidence="3">The sequence shown here is derived from an EMBL/GenBank/DDBJ whole genome shotgun (WGS) entry which is preliminary data.</text>
</comment>
<feature type="chain" id="PRO_5045638609" description="Ig-like domain-containing protein" evidence="2">
    <location>
        <begin position="28"/>
        <end position="194"/>
    </location>
</feature>
<dbReference type="PROSITE" id="PS51257">
    <property type="entry name" value="PROKAR_LIPOPROTEIN"/>
    <property type="match status" value="1"/>
</dbReference>
<keyword evidence="2" id="KW-0732">Signal</keyword>
<feature type="signal peptide" evidence="2">
    <location>
        <begin position="1"/>
        <end position="27"/>
    </location>
</feature>
<sequence>MRIRRASRAIGAASFVLAATAVLSGCADDPKDKAFGGLGDVDDLPTAPSGPSIPSPGSSSTPGLSSGGYSSGSTSGSSDLPTPSSPPTYNPSAIGEVDGSRCRYSRSLGQMSYDVEIQNASTDQAFQYSITVTFKVGSSPDSSIATRTIGTRFKTLTVSPGGTRTATVDVSHSTNDRMVYSCQVTSATKSPTSS</sequence>
<protein>
    <recommendedName>
        <fullName evidence="5">Ig-like domain-containing protein</fullName>
    </recommendedName>
</protein>
<feature type="compositionally biased region" description="Low complexity" evidence="1">
    <location>
        <begin position="71"/>
        <end position="82"/>
    </location>
</feature>
<proteinExistence type="predicted"/>
<evidence type="ECO:0000313" key="4">
    <source>
        <dbReference type="Proteomes" id="UP001519064"/>
    </source>
</evidence>
<keyword evidence="4" id="KW-1185">Reference proteome</keyword>
<feature type="region of interest" description="Disordered" evidence="1">
    <location>
        <begin position="32"/>
        <end position="97"/>
    </location>
</feature>
<feature type="compositionally biased region" description="Low complexity" evidence="1">
    <location>
        <begin position="45"/>
        <end position="64"/>
    </location>
</feature>
<reference evidence="3 4" key="1">
    <citation type="submission" date="2020-11" db="EMBL/GenBank/DDBJ databases">
        <title>Streptomyces spirodelae sp. nov., isolated from duckweed.</title>
        <authorList>
            <person name="Saimee Y."/>
            <person name="Duangmal K."/>
        </authorList>
    </citation>
    <scope>NUCLEOTIDE SEQUENCE [LARGE SCALE GENOMIC DNA]</scope>
    <source>
        <strain evidence="3 4">S16-07</strain>
    </source>
</reference>
<dbReference type="EMBL" id="JADKMA010000225">
    <property type="protein sequence ID" value="MBO8195864.1"/>
    <property type="molecule type" value="Genomic_DNA"/>
</dbReference>
<dbReference type="Proteomes" id="UP001519064">
    <property type="component" value="Unassembled WGS sequence"/>
</dbReference>
<dbReference type="RefSeq" id="WP_209243083.1">
    <property type="nucleotide sequence ID" value="NZ_JADKMA010000225.1"/>
</dbReference>